<organism evidence="1 2">
    <name type="scientific">Brassica campestris</name>
    <name type="common">Field mustard</name>
    <dbReference type="NCBI Taxonomy" id="3711"/>
    <lineage>
        <taxon>Eukaryota</taxon>
        <taxon>Viridiplantae</taxon>
        <taxon>Streptophyta</taxon>
        <taxon>Embryophyta</taxon>
        <taxon>Tracheophyta</taxon>
        <taxon>Spermatophyta</taxon>
        <taxon>Magnoliopsida</taxon>
        <taxon>eudicotyledons</taxon>
        <taxon>Gunneridae</taxon>
        <taxon>Pentapetalae</taxon>
        <taxon>rosids</taxon>
        <taxon>malvids</taxon>
        <taxon>Brassicales</taxon>
        <taxon>Brassicaceae</taxon>
        <taxon>Brassiceae</taxon>
        <taxon>Brassica</taxon>
    </lineage>
</organism>
<reference evidence="1 2" key="1">
    <citation type="submission" date="2021-07" db="EMBL/GenBank/DDBJ databases">
        <authorList>
            <consortium name="Genoscope - CEA"/>
            <person name="William W."/>
        </authorList>
    </citation>
    <scope>NUCLEOTIDE SEQUENCE [LARGE SCALE GENOMIC DNA]</scope>
</reference>
<name>A0A8D9LWA7_BRACM</name>
<evidence type="ECO:0000313" key="2">
    <source>
        <dbReference type="Proteomes" id="UP000694005"/>
    </source>
</evidence>
<dbReference type="EMBL" id="LS974617">
    <property type="protein sequence ID" value="CAG7888715.1"/>
    <property type="molecule type" value="Genomic_DNA"/>
</dbReference>
<evidence type="ECO:0000313" key="1">
    <source>
        <dbReference type="EMBL" id="CAG7888715.1"/>
    </source>
</evidence>
<accession>A0A8D9LWA7</accession>
<sequence>MGILEGKWILSIDCKLCLKWRSPFAPWRKAHAGDGSVAMYHLGEGGFPKARAMGALSRRRAWQRRARAPYCAMARGARLGTSRLGAPCAILNTDCKYYQKCNMYVSI</sequence>
<protein>
    <submittedName>
        <fullName evidence="1">Uncharacterized protein</fullName>
    </submittedName>
</protein>
<dbReference type="Gramene" id="A01p27910.2_BraZ1">
    <property type="protein sequence ID" value="A01p27910.2_BraZ1.CDS"/>
    <property type="gene ID" value="A01g27910.2_BraZ1"/>
</dbReference>
<dbReference type="AlphaFoldDB" id="A0A8D9LWA7"/>
<gene>
    <name evidence="1" type="ORF">BRAPAZ1V2_A01P27910.2</name>
</gene>
<proteinExistence type="predicted"/>
<dbReference type="Proteomes" id="UP000694005">
    <property type="component" value="Chromosome A01"/>
</dbReference>